<evidence type="ECO:0000313" key="3">
    <source>
        <dbReference type="Proteomes" id="UP000754883"/>
    </source>
</evidence>
<organism evidence="2 3">
    <name type="scientific">Clonostachys byssicola</name>
    <dbReference type="NCBI Taxonomy" id="160290"/>
    <lineage>
        <taxon>Eukaryota</taxon>
        <taxon>Fungi</taxon>
        <taxon>Dikarya</taxon>
        <taxon>Ascomycota</taxon>
        <taxon>Pezizomycotina</taxon>
        <taxon>Sordariomycetes</taxon>
        <taxon>Hypocreomycetidae</taxon>
        <taxon>Hypocreales</taxon>
        <taxon>Bionectriaceae</taxon>
        <taxon>Clonostachys</taxon>
    </lineage>
</organism>
<dbReference type="EMBL" id="CABFNO020001247">
    <property type="protein sequence ID" value="CAG9974120.1"/>
    <property type="molecule type" value="Genomic_DNA"/>
</dbReference>
<reference evidence="3" key="1">
    <citation type="submission" date="2019-06" db="EMBL/GenBank/DDBJ databases">
        <authorList>
            <person name="Broberg M."/>
        </authorList>
    </citation>
    <scope>NUCLEOTIDE SEQUENCE [LARGE SCALE GENOMIC DNA]</scope>
</reference>
<gene>
    <name evidence="2" type="ORF">CBYS24578_00011707</name>
</gene>
<evidence type="ECO:0000256" key="1">
    <source>
        <dbReference type="SAM" id="MobiDB-lite"/>
    </source>
</evidence>
<keyword evidence="3" id="KW-1185">Reference proteome</keyword>
<name>A0A9N9XYN7_9HYPO</name>
<dbReference type="OrthoDB" id="10401992at2759"/>
<evidence type="ECO:0000313" key="2">
    <source>
        <dbReference type="EMBL" id="CAG9974120.1"/>
    </source>
</evidence>
<reference evidence="2 3" key="2">
    <citation type="submission" date="2021-10" db="EMBL/GenBank/DDBJ databases">
        <authorList>
            <person name="Piombo E."/>
        </authorList>
    </citation>
    <scope>NUCLEOTIDE SEQUENCE [LARGE SCALE GENOMIC DNA]</scope>
</reference>
<sequence>MPSNLEKISQHLGPKNTSRKSNREVAFDLFPLCVGITSELKSRSPRYENRDHRNDSLVRHLDSAALSEIRI</sequence>
<dbReference type="AlphaFoldDB" id="A0A9N9XYN7"/>
<proteinExistence type="predicted"/>
<accession>A0A9N9XYN7</accession>
<dbReference type="Proteomes" id="UP000754883">
    <property type="component" value="Unassembled WGS sequence"/>
</dbReference>
<comment type="caution">
    <text evidence="2">The sequence shown here is derived from an EMBL/GenBank/DDBJ whole genome shotgun (WGS) entry which is preliminary data.</text>
</comment>
<feature type="region of interest" description="Disordered" evidence="1">
    <location>
        <begin position="1"/>
        <end position="20"/>
    </location>
</feature>
<protein>
    <submittedName>
        <fullName evidence="2">Uncharacterized protein</fullName>
    </submittedName>
</protein>